<feature type="coiled-coil region" evidence="9">
    <location>
        <begin position="554"/>
        <end position="676"/>
    </location>
</feature>
<evidence type="ECO:0000256" key="9">
    <source>
        <dbReference type="SAM" id="Coils"/>
    </source>
</evidence>
<dbReference type="GO" id="GO:0000155">
    <property type="term" value="F:phosphorelay sensor kinase activity"/>
    <property type="evidence" value="ECO:0007669"/>
    <property type="project" value="InterPro"/>
</dbReference>
<protein>
    <recommendedName>
        <fullName evidence="3">histidine kinase</fullName>
        <ecNumber evidence="3">2.7.13.3</ecNumber>
    </recommendedName>
</protein>
<proteinExistence type="predicted"/>
<dbReference type="InterPro" id="IPR036890">
    <property type="entry name" value="HATPase_C_sf"/>
</dbReference>
<dbReference type="CDD" id="cd00082">
    <property type="entry name" value="HisKA"/>
    <property type="match status" value="1"/>
</dbReference>
<dbReference type="SUPFAM" id="SSF55874">
    <property type="entry name" value="ATPase domain of HSP90 chaperone/DNA topoisomerase II/histidine kinase"/>
    <property type="match status" value="1"/>
</dbReference>
<evidence type="ECO:0000256" key="5">
    <source>
        <dbReference type="ARBA" id="ARBA00022679"/>
    </source>
</evidence>
<feature type="transmembrane region" description="Helical" evidence="11">
    <location>
        <begin position="12"/>
        <end position="35"/>
    </location>
</feature>
<dbReference type="PRINTS" id="PR00344">
    <property type="entry name" value="BCTRLSENSOR"/>
</dbReference>
<feature type="transmembrane region" description="Helical" evidence="11">
    <location>
        <begin position="325"/>
        <end position="347"/>
    </location>
</feature>
<feature type="transmembrane region" description="Helical" evidence="11">
    <location>
        <begin position="509"/>
        <end position="533"/>
    </location>
</feature>
<keyword evidence="7" id="KW-0902">Two-component regulatory system</keyword>
<evidence type="ECO:0000313" key="15">
    <source>
        <dbReference type="EMBL" id="SBW00464.1"/>
    </source>
</evidence>
<dbReference type="CDD" id="cd06225">
    <property type="entry name" value="HAMP"/>
    <property type="match status" value="1"/>
</dbReference>
<dbReference type="SMART" id="SM00448">
    <property type="entry name" value="REC"/>
    <property type="match status" value="3"/>
</dbReference>
<organism evidence="15">
    <name type="scientific">uncultured Alphaproteobacteria bacterium</name>
    <dbReference type="NCBI Taxonomy" id="91750"/>
    <lineage>
        <taxon>Bacteria</taxon>
        <taxon>Pseudomonadati</taxon>
        <taxon>Pseudomonadota</taxon>
        <taxon>Alphaproteobacteria</taxon>
        <taxon>environmental samples</taxon>
    </lineage>
</organism>
<keyword evidence="11" id="KW-1133">Transmembrane helix</keyword>
<dbReference type="CDD" id="cd16922">
    <property type="entry name" value="HATPase_EvgS-ArcB-TorS-like"/>
    <property type="match status" value="1"/>
</dbReference>
<dbReference type="Gene3D" id="1.10.287.130">
    <property type="match status" value="1"/>
</dbReference>
<dbReference type="SMART" id="SM00065">
    <property type="entry name" value="GAF"/>
    <property type="match status" value="1"/>
</dbReference>
<evidence type="ECO:0000256" key="8">
    <source>
        <dbReference type="PROSITE-ProRule" id="PRU00169"/>
    </source>
</evidence>
<reference evidence="15" key="1">
    <citation type="submission" date="2016-04" db="EMBL/GenBank/DDBJ databases">
        <authorList>
            <person name="Evans L.H."/>
            <person name="Alamgir A."/>
            <person name="Owens N."/>
            <person name="Weber N.D."/>
            <person name="Virtaneva K."/>
            <person name="Barbian K."/>
            <person name="Babar A."/>
            <person name="Rosenke K."/>
        </authorList>
    </citation>
    <scope>NUCLEOTIDE SEQUENCE</scope>
    <source>
        <strain evidence="15">86</strain>
    </source>
</reference>
<dbReference type="Pfam" id="PF00512">
    <property type="entry name" value="HisKA"/>
    <property type="match status" value="1"/>
</dbReference>
<comment type="subcellular location">
    <subcellularLocation>
        <location evidence="2">Membrane</location>
    </subcellularLocation>
</comment>
<dbReference type="Pfam" id="PF00072">
    <property type="entry name" value="Response_reg"/>
    <property type="match status" value="3"/>
</dbReference>
<dbReference type="InterPro" id="IPR011006">
    <property type="entry name" value="CheY-like_superfamily"/>
</dbReference>
<dbReference type="SMART" id="SM00304">
    <property type="entry name" value="HAMP"/>
    <property type="match status" value="1"/>
</dbReference>
<name>A0A212JLZ5_9PROT</name>
<evidence type="ECO:0000256" key="1">
    <source>
        <dbReference type="ARBA" id="ARBA00000085"/>
    </source>
</evidence>
<dbReference type="InterPro" id="IPR029016">
    <property type="entry name" value="GAF-like_dom_sf"/>
</dbReference>
<feature type="region of interest" description="Disordered" evidence="10">
    <location>
        <begin position="926"/>
        <end position="971"/>
    </location>
</feature>
<dbReference type="InterPro" id="IPR004358">
    <property type="entry name" value="Sig_transdc_His_kin-like_C"/>
</dbReference>
<dbReference type="SUPFAM" id="SSF52172">
    <property type="entry name" value="CheY-like"/>
    <property type="match status" value="3"/>
</dbReference>
<dbReference type="InterPro" id="IPR003018">
    <property type="entry name" value="GAF"/>
</dbReference>
<keyword evidence="9" id="KW-0175">Coiled coil</keyword>
<dbReference type="InterPro" id="IPR003661">
    <property type="entry name" value="HisK_dim/P_dom"/>
</dbReference>
<dbReference type="Gene3D" id="3.40.50.2300">
    <property type="match status" value="3"/>
</dbReference>
<feature type="domain" description="Response regulatory" evidence="13">
    <location>
        <begin position="1248"/>
        <end position="1365"/>
    </location>
</feature>
<dbReference type="FunFam" id="3.30.565.10:FF:000010">
    <property type="entry name" value="Sensor histidine kinase RcsC"/>
    <property type="match status" value="1"/>
</dbReference>
<dbReference type="Gene3D" id="3.30.565.10">
    <property type="entry name" value="Histidine kinase-like ATPase, C-terminal domain"/>
    <property type="match status" value="1"/>
</dbReference>
<dbReference type="SUPFAM" id="SSF158472">
    <property type="entry name" value="HAMP domain-like"/>
    <property type="match status" value="1"/>
</dbReference>
<evidence type="ECO:0000256" key="11">
    <source>
        <dbReference type="SAM" id="Phobius"/>
    </source>
</evidence>
<dbReference type="InterPro" id="IPR003594">
    <property type="entry name" value="HATPase_dom"/>
</dbReference>
<dbReference type="SMART" id="SM00387">
    <property type="entry name" value="HATPase_c"/>
    <property type="match status" value="1"/>
</dbReference>
<dbReference type="PROSITE" id="PS50885">
    <property type="entry name" value="HAMP"/>
    <property type="match status" value="1"/>
</dbReference>
<dbReference type="Pfam" id="PF00672">
    <property type="entry name" value="HAMP"/>
    <property type="match status" value="1"/>
</dbReference>
<evidence type="ECO:0000256" key="7">
    <source>
        <dbReference type="ARBA" id="ARBA00023012"/>
    </source>
</evidence>
<dbReference type="SMART" id="SM00388">
    <property type="entry name" value="HisKA"/>
    <property type="match status" value="1"/>
</dbReference>
<dbReference type="EMBL" id="FLUO01000001">
    <property type="protein sequence ID" value="SBW00464.1"/>
    <property type="molecule type" value="Genomic_DNA"/>
</dbReference>
<accession>A0A212JLZ5</accession>
<evidence type="ECO:0000256" key="3">
    <source>
        <dbReference type="ARBA" id="ARBA00012438"/>
    </source>
</evidence>
<dbReference type="PROSITE" id="PS50110">
    <property type="entry name" value="RESPONSE_REGULATORY"/>
    <property type="match status" value="3"/>
</dbReference>
<feature type="compositionally biased region" description="Pro residues" evidence="10">
    <location>
        <begin position="926"/>
        <end position="939"/>
    </location>
</feature>
<dbReference type="Pfam" id="PF13185">
    <property type="entry name" value="GAF_2"/>
    <property type="match status" value="1"/>
</dbReference>
<evidence type="ECO:0000256" key="6">
    <source>
        <dbReference type="ARBA" id="ARBA00022777"/>
    </source>
</evidence>
<evidence type="ECO:0000256" key="4">
    <source>
        <dbReference type="ARBA" id="ARBA00022553"/>
    </source>
</evidence>
<dbReference type="Pfam" id="PF02518">
    <property type="entry name" value="HATPase_c"/>
    <property type="match status" value="1"/>
</dbReference>
<feature type="domain" description="Response regulatory" evidence="13">
    <location>
        <begin position="980"/>
        <end position="1093"/>
    </location>
</feature>
<dbReference type="GO" id="GO:0016020">
    <property type="term" value="C:membrane"/>
    <property type="evidence" value="ECO:0007669"/>
    <property type="project" value="UniProtKB-SubCell"/>
</dbReference>
<evidence type="ECO:0000256" key="2">
    <source>
        <dbReference type="ARBA" id="ARBA00004370"/>
    </source>
</evidence>
<feature type="domain" description="Response regulatory" evidence="13">
    <location>
        <begin position="1102"/>
        <end position="1218"/>
    </location>
</feature>
<feature type="modified residue" description="4-aspartylphosphate" evidence="8">
    <location>
        <position position="1151"/>
    </location>
</feature>
<feature type="domain" description="Histidine kinase" evidence="12">
    <location>
        <begin position="686"/>
        <end position="919"/>
    </location>
</feature>
<evidence type="ECO:0000259" key="13">
    <source>
        <dbReference type="PROSITE" id="PS50110"/>
    </source>
</evidence>
<dbReference type="CDD" id="cd17546">
    <property type="entry name" value="REC_hyHK_CKI1_RcsC-like"/>
    <property type="match status" value="1"/>
</dbReference>
<gene>
    <name evidence="15" type="ORF">KL86APRO_11299</name>
</gene>
<keyword evidence="11" id="KW-0472">Membrane</keyword>
<dbReference type="PANTHER" id="PTHR45339:SF1">
    <property type="entry name" value="HYBRID SIGNAL TRANSDUCTION HISTIDINE KINASE J"/>
    <property type="match status" value="1"/>
</dbReference>
<evidence type="ECO:0000259" key="14">
    <source>
        <dbReference type="PROSITE" id="PS50885"/>
    </source>
</evidence>
<keyword evidence="4 8" id="KW-0597">Phosphoprotein</keyword>
<dbReference type="InterPro" id="IPR003660">
    <property type="entry name" value="HAMP_dom"/>
</dbReference>
<dbReference type="PROSITE" id="PS50109">
    <property type="entry name" value="HIS_KIN"/>
    <property type="match status" value="1"/>
</dbReference>
<dbReference type="PANTHER" id="PTHR45339">
    <property type="entry name" value="HYBRID SIGNAL TRANSDUCTION HISTIDINE KINASE J"/>
    <property type="match status" value="1"/>
</dbReference>
<dbReference type="InterPro" id="IPR001789">
    <property type="entry name" value="Sig_transdc_resp-reg_receiver"/>
</dbReference>
<feature type="modified residue" description="4-aspartylphosphate" evidence="8">
    <location>
        <position position="1298"/>
    </location>
</feature>
<dbReference type="Gene3D" id="3.30.450.40">
    <property type="match status" value="1"/>
</dbReference>
<feature type="compositionally biased region" description="Low complexity" evidence="10">
    <location>
        <begin position="943"/>
        <end position="955"/>
    </location>
</feature>
<keyword evidence="5" id="KW-0808">Transferase</keyword>
<dbReference type="SUPFAM" id="SSF55781">
    <property type="entry name" value="GAF domain-like"/>
    <property type="match status" value="1"/>
</dbReference>
<dbReference type="CDD" id="cd00156">
    <property type="entry name" value="REC"/>
    <property type="match status" value="1"/>
</dbReference>
<keyword evidence="11" id="KW-0812">Transmembrane</keyword>
<feature type="modified residue" description="4-aspartylphosphate" evidence="8">
    <location>
        <position position="1029"/>
    </location>
</feature>
<dbReference type="SUPFAM" id="SSF47384">
    <property type="entry name" value="Homodimeric domain of signal transducing histidine kinase"/>
    <property type="match status" value="1"/>
</dbReference>
<keyword evidence="6 15" id="KW-0418">Kinase</keyword>
<sequence>MRIADGSIRRKLFTFYSLAGIVPLVTVVLLCLHFASEALLDKSFQQLVTTQSLRKSRIEQDFTRRLDALKRLNQRNDVINLFAELDALPKIPGTDVVDVLTQSYAEMAERYTSSLRHFLATDRYDDLLLLSTDGRILYSLNYPHQAGALLASGALMDSSLSHLWQRISVTRQTAMIDFRPYAEGSVSGYAAFLGQPYFGPSGKMTGIIALRLGPDLLDAIVDSRDGMGETGESYIIAFDKASGRYEFRTTIRTGGQGRWQMGRTMPELAYWADARARDGRAIGEYADSAGKPVLAAVDALDILGVDWLLASKVDTSEVLAPVRKLAIDVSILGVCVIVFMGVGALLFSANFTAPILKATRLAESIAAGDFEVAIDTDRSDELGILTRALDTMATRLRDQDWLKSGTEKLDSALRGEHDPQALAGRMLEVTVRHFDLPLGAVYLARNDAPVLRLASRWGWTDRDAERLGHVGFGDGMVGQAAIEREPIYFAAPAGAPVVDYGAGEARPAWFAAVPLLFEGTTLGVLLLGAFQAFGENQRRFLRDLSNTAGVLISAADSHQTIETLLKRAQEQENELRANNAELHRQAQALIESERELQTQQEELRVINEELEEQTRALRKSESELQAQQEELRVTNEELEERTQELETRSRAIQQKNDELVVARDEIRQKIKELETANRYKSEFLANMSHELRTPLNSILILSQLMAENRAGNLTARQVESARTINASGSDLLKLINDILDLSKVEAGKIEITVEPMALDGFVADLERVFRPVSDSRGIPLTISVADDVPTSLMTDSHRLQQVVRNLLSNAFKFTEPGGAVSLDVRRPAAAEVPPGVALDPADAVAFVVRDQGIGIPADRQADIFEAFRQADGGTSRKYGGTGLGLSISRRLAEALGGCITLTSEPGKGSTFTVILPASAAAPVAAPAPEPAAAEPPPQPTIVAAPAKAAPQPAQQRTEPPPAAPDDVPDDRRNLGADDRVLLIVEDDANFAAILRDLAHERGFKCLIASEGETGLHFADYYRPSAIILDVGLPGIDGWEVMSRLKSNVDTRHIPVHFISGTDNAMDALRMGAVGFLTKPISMERVEAAFTKIEEVLEKPVSNLLVVEDDSVQADAIRQLIGASDVATTIAASGGEALALLEAKPFDCMILDLGLKDISGFELLERMRALPACARLPVIIYTGRELSKAEEEQLQRHAESIIIKGVRSPERLLDESALFLHRVEASLPERQREMIRMVHDRDATLKDRTVLLVDDDMRNVFALSSVLEDKGLTVVIARDGRESLAKLKEHPEIDLVLMDIMMPEMDGYEAMREIRKERAHAKLPIIALTAKAMKGDRNKCIEAGANDYLAKPVNTEKLLSLLRVWLYK</sequence>
<dbReference type="Gene3D" id="6.10.340.10">
    <property type="match status" value="1"/>
</dbReference>
<feature type="domain" description="HAMP" evidence="14">
    <location>
        <begin position="349"/>
        <end position="401"/>
    </location>
</feature>
<comment type="catalytic activity">
    <reaction evidence="1">
        <text>ATP + protein L-histidine = ADP + protein N-phospho-L-histidine.</text>
        <dbReference type="EC" id="2.7.13.3"/>
    </reaction>
</comment>
<dbReference type="InterPro" id="IPR005467">
    <property type="entry name" value="His_kinase_dom"/>
</dbReference>
<evidence type="ECO:0000256" key="10">
    <source>
        <dbReference type="SAM" id="MobiDB-lite"/>
    </source>
</evidence>
<dbReference type="InterPro" id="IPR036097">
    <property type="entry name" value="HisK_dim/P_sf"/>
</dbReference>
<dbReference type="EC" id="2.7.13.3" evidence="3"/>
<evidence type="ECO:0000259" key="12">
    <source>
        <dbReference type="PROSITE" id="PS50109"/>
    </source>
</evidence>